<sequence length="115" mass="12583">MPSMGPVRLTQPSHYFSHTDGRDLFTLSLIFSTACGHRPLVSGYSGVQIVGGIDALPGAWPWLVSIQIPTRMGPRHSCGGSLISPRWVLTAAHCFKPRITLALLATVSHWELMFI</sequence>
<dbReference type="GO" id="GO:0006508">
    <property type="term" value="P:proteolysis"/>
    <property type="evidence" value="ECO:0007669"/>
    <property type="project" value="InterPro"/>
</dbReference>
<dbReference type="InterPro" id="IPR009003">
    <property type="entry name" value="Peptidase_S1_PA"/>
</dbReference>
<keyword evidence="1" id="KW-1015">Disulfide bond</keyword>
<proteinExistence type="predicted"/>
<dbReference type="Ensembl" id="ENSCSRT00000014803.1">
    <property type="protein sequence ID" value="ENSCSRP00000014204.1"/>
    <property type="gene ID" value="ENSCSRG00000010848.1"/>
</dbReference>
<evidence type="ECO:0000256" key="1">
    <source>
        <dbReference type="ARBA" id="ARBA00023157"/>
    </source>
</evidence>
<reference evidence="3" key="2">
    <citation type="submission" date="2025-09" db="UniProtKB">
        <authorList>
            <consortium name="Ensembl"/>
        </authorList>
    </citation>
    <scope>IDENTIFICATION</scope>
</reference>
<dbReference type="GO" id="GO:0004252">
    <property type="term" value="F:serine-type endopeptidase activity"/>
    <property type="evidence" value="ECO:0007669"/>
    <property type="project" value="InterPro"/>
</dbReference>
<evidence type="ECO:0000313" key="3">
    <source>
        <dbReference type="Ensembl" id="ENSCSRP00000014204.1"/>
    </source>
</evidence>
<dbReference type="AlphaFoldDB" id="A0A8C3SHX6"/>
<dbReference type="Pfam" id="PF00089">
    <property type="entry name" value="Trypsin"/>
    <property type="match status" value="1"/>
</dbReference>
<dbReference type="PANTHER" id="PTHR24252:SF8">
    <property type="entry name" value="ACROSIN"/>
    <property type="match status" value="1"/>
</dbReference>
<protein>
    <recommendedName>
        <fullName evidence="2">Peptidase S1 domain-containing protein</fullName>
    </recommendedName>
</protein>
<organism evidence="3 4">
    <name type="scientific">Chelydra serpentina</name>
    <name type="common">Snapping turtle</name>
    <name type="synonym">Testudo serpentina</name>
    <dbReference type="NCBI Taxonomy" id="8475"/>
    <lineage>
        <taxon>Eukaryota</taxon>
        <taxon>Metazoa</taxon>
        <taxon>Chordata</taxon>
        <taxon>Craniata</taxon>
        <taxon>Vertebrata</taxon>
        <taxon>Euteleostomi</taxon>
        <taxon>Archelosauria</taxon>
        <taxon>Testudinata</taxon>
        <taxon>Testudines</taxon>
        <taxon>Cryptodira</taxon>
        <taxon>Durocryptodira</taxon>
        <taxon>Americhelydia</taxon>
        <taxon>Chelydroidea</taxon>
        <taxon>Chelydridae</taxon>
        <taxon>Chelydra</taxon>
    </lineage>
</organism>
<dbReference type="Gene3D" id="2.40.10.10">
    <property type="entry name" value="Trypsin-like serine proteases"/>
    <property type="match status" value="1"/>
</dbReference>
<name>A0A8C3SHX6_CHESE</name>
<dbReference type="SUPFAM" id="SSF50494">
    <property type="entry name" value="Trypsin-like serine proteases"/>
    <property type="match status" value="1"/>
</dbReference>
<dbReference type="PROSITE" id="PS00134">
    <property type="entry name" value="TRYPSIN_HIS"/>
    <property type="match status" value="1"/>
</dbReference>
<keyword evidence="4" id="KW-1185">Reference proteome</keyword>
<dbReference type="PROSITE" id="PS50240">
    <property type="entry name" value="TRYPSIN_DOM"/>
    <property type="match status" value="1"/>
</dbReference>
<dbReference type="InterPro" id="IPR018114">
    <property type="entry name" value="TRYPSIN_HIS"/>
</dbReference>
<dbReference type="InterPro" id="IPR043504">
    <property type="entry name" value="Peptidase_S1_PA_chymotrypsin"/>
</dbReference>
<dbReference type="GO" id="GO:0007340">
    <property type="term" value="P:acrosome reaction"/>
    <property type="evidence" value="ECO:0007669"/>
    <property type="project" value="TreeGrafter"/>
</dbReference>
<feature type="domain" description="Peptidase S1" evidence="2">
    <location>
        <begin position="49"/>
        <end position="115"/>
    </location>
</feature>
<evidence type="ECO:0000259" key="2">
    <source>
        <dbReference type="PROSITE" id="PS50240"/>
    </source>
</evidence>
<dbReference type="Proteomes" id="UP000694403">
    <property type="component" value="Unplaced"/>
</dbReference>
<accession>A0A8C3SHX6</accession>
<evidence type="ECO:0000313" key="4">
    <source>
        <dbReference type="Proteomes" id="UP000694403"/>
    </source>
</evidence>
<reference evidence="3" key="1">
    <citation type="submission" date="2025-08" db="UniProtKB">
        <authorList>
            <consortium name="Ensembl"/>
        </authorList>
    </citation>
    <scope>IDENTIFICATION</scope>
</reference>
<dbReference type="PANTHER" id="PTHR24252">
    <property type="entry name" value="ACROSIN-RELATED"/>
    <property type="match status" value="1"/>
</dbReference>
<dbReference type="InterPro" id="IPR001254">
    <property type="entry name" value="Trypsin_dom"/>
</dbReference>